<organism evidence="2 3">
    <name type="scientific">Aliidiomarina sanyensis</name>
    <dbReference type="NCBI Taxonomy" id="1249555"/>
    <lineage>
        <taxon>Bacteria</taxon>
        <taxon>Pseudomonadati</taxon>
        <taxon>Pseudomonadota</taxon>
        <taxon>Gammaproteobacteria</taxon>
        <taxon>Alteromonadales</taxon>
        <taxon>Idiomarinaceae</taxon>
        <taxon>Aliidiomarina</taxon>
    </lineage>
</organism>
<gene>
    <name evidence="2" type="ORF">CWE11_02240</name>
</gene>
<evidence type="ECO:0000313" key="3">
    <source>
        <dbReference type="Proteomes" id="UP000288405"/>
    </source>
</evidence>
<dbReference type="InterPro" id="IPR011990">
    <property type="entry name" value="TPR-like_helical_dom_sf"/>
</dbReference>
<name>A0A432WSB1_9GAMM</name>
<comment type="caution">
    <text evidence="2">The sequence shown here is derived from an EMBL/GenBank/DDBJ whole genome shotgun (WGS) entry which is preliminary data.</text>
</comment>
<dbReference type="AlphaFoldDB" id="A0A432WSB1"/>
<proteinExistence type="predicted"/>
<evidence type="ECO:0000259" key="1">
    <source>
        <dbReference type="Pfam" id="PF13529"/>
    </source>
</evidence>
<feature type="domain" description="Peptidase C39-like" evidence="1">
    <location>
        <begin position="45"/>
        <end position="157"/>
    </location>
</feature>
<protein>
    <recommendedName>
        <fullName evidence="1">Peptidase C39-like domain-containing protein</fullName>
    </recommendedName>
</protein>
<dbReference type="CDD" id="cd02549">
    <property type="entry name" value="Peptidase_C39A"/>
    <property type="match status" value="1"/>
</dbReference>
<dbReference type="Pfam" id="PF13529">
    <property type="entry name" value="Peptidase_C39_2"/>
    <property type="match status" value="1"/>
</dbReference>
<dbReference type="PROSITE" id="PS51257">
    <property type="entry name" value="PROKAR_LIPOPROTEIN"/>
    <property type="match status" value="1"/>
</dbReference>
<dbReference type="Pfam" id="PF13432">
    <property type="entry name" value="TPR_16"/>
    <property type="match status" value="1"/>
</dbReference>
<keyword evidence="3" id="KW-1185">Reference proteome</keyword>
<sequence length="320" mass="35990">MTKWPDALQKLLLSCLLIFLIGCSSTPMQYRYLDSQTLSDVELTNTPFYPQDEFQCGPAALATVLNVAGVDDATPETLKPQVYLPEREGSLQSELLGAARRAERIPYVIRPQLADLFKEVEAGNPVLVLQNLGFARWPIWHYAVVIGYNPRRNEVILRSGTTERETMSLRAFEHSWRGGNYWAMVVPALGELPATAEPIRYFAAIAAQEQQGRFELAEASYRLAMERWPSEYMAPFGLGNIAFQQGRFSEAEFYYYKASEIAAEEPAIFFNLAWALVRQNRGEEALLAAEIAQMLAPEHARYGASVEIISNAVNQTTRSH</sequence>
<dbReference type="InterPro" id="IPR039563">
    <property type="entry name" value="Peptidase_C39_single_dom"/>
</dbReference>
<dbReference type="SUPFAM" id="SSF48452">
    <property type="entry name" value="TPR-like"/>
    <property type="match status" value="1"/>
</dbReference>
<accession>A0A432WSB1</accession>
<dbReference type="SMART" id="SM00028">
    <property type="entry name" value="TPR"/>
    <property type="match status" value="3"/>
</dbReference>
<dbReference type="InterPro" id="IPR039564">
    <property type="entry name" value="Peptidase_C39-like"/>
</dbReference>
<dbReference type="Gene3D" id="3.90.70.10">
    <property type="entry name" value="Cysteine proteinases"/>
    <property type="match status" value="1"/>
</dbReference>
<dbReference type="Proteomes" id="UP000288405">
    <property type="component" value="Unassembled WGS sequence"/>
</dbReference>
<dbReference type="RefSeq" id="WP_126775961.1">
    <property type="nucleotide sequence ID" value="NZ_PIPM01000001.1"/>
</dbReference>
<dbReference type="InterPro" id="IPR019734">
    <property type="entry name" value="TPR_rpt"/>
</dbReference>
<evidence type="ECO:0000313" key="2">
    <source>
        <dbReference type="EMBL" id="RUO36652.1"/>
    </source>
</evidence>
<dbReference type="Gene3D" id="1.25.40.10">
    <property type="entry name" value="Tetratricopeptide repeat domain"/>
    <property type="match status" value="1"/>
</dbReference>
<dbReference type="NCBIfam" id="NF033920">
    <property type="entry name" value="C39_PA2778_fam"/>
    <property type="match status" value="1"/>
</dbReference>
<dbReference type="EMBL" id="PIPM01000001">
    <property type="protein sequence ID" value="RUO36652.1"/>
    <property type="molecule type" value="Genomic_DNA"/>
</dbReference>
<reference evidence="2 3" key="1">
    <citation type="journal article" date="2011" name="Front. Microbiol.">
        <title>Genomic signatures of strain selection and enhancement in Bacillus atrophaeus var. globigii, a historical biowarfare simulant.</title>
        <authorList>
            <person name="Gibbons H.S."/>
            <person name="Broomall S.M."/>
            <person name="McNew L.A."/>
            <person name="Daligault H."/>
            <person name="Chapman C."/>
            <person name="Bruce D."/>
            <person name="Karavis M."/>
            <person name="Krepps M."/>
            <person name="McGregor P.A."/>
            <person name="Hong C."/>
            <person name="Park K.H."/>
            <person name="Akmal A."/>
            <person name="Feldman A."/>
            <person name="Lin J.S."/>
            <person name="Chang W.E."/>
            <person name="Higgs B.W."/>
            <person name="Demirev P."/>
            <person name="Lindquist J."/>
            <person name="Liem A."/>
            <person name="Fochler E."/>
            <person name="Read T.D."/>
            <person name="Tapia R."/>
            <person name="Johnson S."/>
            <person name="Bishop-Lilly K.A."/>
            <person name="Detter C."/>
            <person name="Han C."/>
            <person name="Sozhamannan S."/>
            <person name="Rosenzweig C.N."/>
            <person name="Skowronski E.W."/>
        </authorList>
    </citation>
    <scope>NUCLEOTIDE SEQUENCE [LARGE SCALE GENOMIC DNA]</scope>
    <source>
        <strain evidence="2 3">GYP-17</strain>
    </source>
</reference>
<dbReference type="OrthoDB" id="5611441at2"/>